<protein>
    <submittedName>
        <fullName evidence="1">Uncharacterized protein</fullName>
    </submittedName>
</protein>
<dbReference type="EMBL" id="KZ825180">
    <property type="protein sequence ID" value="PYI15749.1"/>
    <property type="molecule type" value="Genomic_DNA"/>
</dbReference>
<proteinExistence type="predicted"/>
<reference evidence="1 2" key="1">
    <citation type="submission" date="2018-02" db="EMBL/GenBank/DDBJ databases">
        <title>The genomes of Aspergillus section Nigri reveals drivers in fungal speciation.</title>
        <authorList>
            <consortium name="DOE Joint Genome Institute"/>
            <person name="Vesth T.C."/>
            <person name="Nybo J."/>
            <person name="Theobald S."/>
            <person name="Brandl J."/>
            <person name="Frisvad J.C."/>
            <person name="Nielsen K.F."/>
            <person name="Lyhne E.K."/>
            <person name="Kogle M.E."/>
            <person name="Kuo A."/>
            <person name="Riley R."/>
            <person name="Clum A."/>
            <person name="Nolan M."/>
            <person name="Lipzen A."/>
            <person name="Salamov A."/>
            <person name="Henrissat B."/>
            <person name="Wiebenga A."/>
            <person name="De vries R.P."/>
            <person name="Grigoriev I.V."/>
            <person name="Mortensen U.H."/>
            <person name="Andersen M.R."/>
            <person name="Baker S.E."/>
        </authorList>
    </citation>
    <scope>NUCLEOTIDE SEQUENCE [LARGE SCALE GENOMIC DNA]</scope>
    <source>
        <strain evidence="1 2">CBS 115571</strain>
    </source>
</reference>
<dbReference type="AlphaFoldDB" id="A0A2V5GWB1"/>
<name>A0A2V5GWB1_ASPV1</name>
<accession>A0A2V5GWB1</accession>
<dbReference type="Proteomes" id="UP000249829">
    <property type="component" value="Unassembled WGS sequence"/>
</dbReference>
<organism evidence="1 2">
    <name type="scientific">Aspergillus violaceofuscus (strain CBS 115571)</name>
    <dbReference type="NCBI Taxonomy" id="1450538"/>
    <lineage>
        <taxon>Eukaryota</taxon>
        <taxon>Fungi</taxon>
        <taxon>Dikarya</taxon>
        <taxon>Ascomycota</taxon>
        <taxon>Pezizomycotina</taxon>
        <taxon>Eurotiomycetes</taxon>
        <taxon>Eurotiomycetidae</taxon>
        <taxon>Eurotiales</taxon>
        <taxon>Aspergillaceae</taxon>
        <taxon>Aspergillus</taxon>
    </lineage>
</organism>
<sequence>MSLSEQMNGGWNFLFRVCQECTEKLESTVRLPLHFATGVPAMHRGLFPWYLHVAYRRIALPAKSRRG</sequence>
<gene>
    <name evidence="1" type="ORF">BO99DRAFT_244590</name>
</gene>
<keyword evidence="2" id="KW-1185">Reference proteome</keyword>
<evidence type="ECO:0000313" key="1">
    <source>
        <dbReference type="EMBL" id="PYI15749.1"/>
    </source>
</evidence>
<evidence type="ECO:0000313" key="2">
    <source>
        <dbReference type="Proteomes" id="UP000249829"/>
    </source>
</evidence>